<dbReference type="GO" id="GO:0004674">
    <property type="term" value="F:protein serine/threonine kinase activity"/>
    <property type="evidence" value="ECO:0007669"/>
    <property type="project" value="UniProtKB-KW"/>
</dbReference>
<evidence type="ECO:0000259" key="15">
    <source>
        <dbReference type="PROSITE" id="PS50011"/>
    </source>
</evidence>
<dbReference type="EMBL" id="QGNW01001070">
    <property type="protein sequence ID" value="RVW56869.1"/>
    <property type="molecule type" value="Genomic_DNA"/>
</dbReference>
<evidence type="ECO:0000256" key="6">
    <source>
        <dbReference type="ARBA" id="ARBA00022692"/>
    </source>
</evidence>
<keyword evidence="6" id="KW-0812">Transmembrane</keyword>
<evidence type="ECO:0000256" key="1">
    <source>
        <dbReference type="ARBA" id="ARBA00004162"/>
    </source>
</evidence>
<gene>
    <name evidence="16" type="primary">SELMODRAFT_444075_4</name>
    <name evidence="16" type="ORF">CK203_078516</name>
</gene>
<sequence length="301" mass="33736">MKKDKKYFMDKLSCGISRMKRDNTIEELTGPVTTFVSYGEMMHGSLEELLSCKKQETTEEQSALGGPNEEEKQHKSSNDQMKLQAATEGFASENFLSKGGFGPVYIGRLKNGIKIAVKQHKHASFQGEKEFKSEVTVLSKARHENVLEDFGLARTQQEDSDHSSETIVVRTLGYVAPEYAESGKAYKRTDARPLLKEGNYPDLIDKRIVDSHDVHQLLWMVRVAEKCLSKDPHKQLPMENVVDALCYIMGGNTCYSIKGFSPGLSDSVSNHPESLNHKVNVEQLKKKALVQKLQGSVAQLR</sequence>
<dbReference type="Pfam" id="PF07714">
    <property type="entry name" value="PK_Tyr_Ser-Thr"/>
    <property type="match status" value="1"/>
</dbReference>
<dbReference type="PANTHER" id="PTHR47982:SF42">
    <property type="entry name" value="PROTEIN KINASE DOMAIN-CONTAINING PROTEIN"/>
    <property type="match status" value="1"/>
</dbReference>
<evidence type="ECO:0000256" key="14">
    <source>
        <dbReference type="SAM" id="MobiDB-lite"/>
    </source>
</evidence>
<evidence type="ECO:0000256" key="12">
    <source>
        <dbReference type="ARBA" id="ARBA00047899"/>
    </source>
</evidence>
<comment type="catalytic activity">
    <reaction evidence="13">
        <text>L-seryl-[protein] + ATP = O-phospho-L-seryl-[protein] + ADP + H(+)</text>
        <dbReference type="Rhea" id="RHEA:17989"/>
        <dbReference type="Rhea" id="RHEA-COMP:9863"/>
        <dbReference type="Rhea" id="RHEA-COMP:11604"/>
        <dbReference type="ChEBI" id="CHEBI:15378"/>
        <dbReference type="ChEBI" id="CHEBI:29999"/>
        <dbReference type="ChEBI" id="CHEBI:30616"/>
        <dbReference type="ChEBI" id="CHEBI:83421"/>
        <dbReference type="ChEBI" id="CHEBI:456216"/>
        <dbReference type="EC" id="2.7.11.1"/>
    </reaction>
</comment>
<dbReference type="GO" id="GO:0005524">
    <property type="term" value="F:ATP binding"/>
    <property type="evidence" value="ECO:0007669"/>
    <property type="project" value="UniProtKB-KW"/>
</dbReference>
<keyword evidence="8 16" id="KW-0418">Kinase</keyword>
<proteinExistence type="predicted"/>
<evidence type="ECO:0000256" key="7">
    <source>
        <dbReference type="ARBA" id="ARBA00022741"/>
    </source>
</evidence>
<evidence type="ECO:0000256" key="10">
    <source>
        <dbReference type="ARBA" id="ARBA00022989"/>
    </source>
</evidence>
<dbReference type="PANTHER" id="PTHR47982">
    <property type="entry name" value="PROLINE-RICH RECEPTOR-LIKE PROTEIN KINASE PERK4"/>
    <property type="match status" value="1"/>
</dbReference>
<keyword evidence="10" id="KW-1133">Transmembrane helix</keyword>
<dbReference type="Gene3D" id="3.30.200.20">
    <property type="entry name" value="Phosphorylase Kinase, domain 1"/>
    <property type="match status" value="1"/>
</dbReference>
<evidence type="ECO:0000313" key="17">
    <source>
        <dbReference type="Proteomes" id="UP000288805"/>
    </source>
</evidence>
<dbReference type="SUPFAM" id="SSF56112">
    <property type="entry name" value="Protein kinase-like (PK-like)"/>
    <property type="match status" value="1"/>
</dbReference>
<evidence type="ECO:0000256" key="3">
    <source>
        <dbReference type="ARBA" id="ARBA00022475"/>
    </source>
</evidence>
<evidence type="ECO:0000256" key="2">
    <source>
        <dbReference type="ARBA" id="ARBA00012513"/>
    </source>
</evidence>
<dbReference type="Proteomes" id="UP000288805">
    <property type="component" value="Unassembled WGS sequence"/>
</dbReference>
<name>A0A438FA92_VITVI</name>
<keyword evidence="9" id="KW-0067">ATP-binding</keyword>
<evidence type="ECO:0000256" key="13">
    <source>
        <dbReference type="ARBA" id="ARBA00048679"/>
    </source>
</evidence>
<dbReference type="PROSITE" id="PS50011">
    <property type="entry name" value="PROTEIN_KINASE_DOM"/>
    <property type="match status" value="1"/>
</dbReference>
<evidence type="ECO:0000313" key="16">
    <source>
        <dbReference type="EMBL" id="RVW56869.1"/>
    </source>
</evidence>
<feature type="region of interest" description="Disordered" evidence="14">
    <location>
        <begin position="56"/>
        <end position="82"/>
    </location>
</feature>
<comment type="subcellular location">
    <subcellularLocation>
        <location evidence="1">Cell membrane</location>
        <topology evidence="1">Single-pass membrane protein</topology>
    </subcellularLocation>
</comment>
<dbReference type="InterPro" id="IPR047117">
    <property type="entry name" value="PERK1-13-like"/>
</dbReference>
<keyword evidence="4" id="KW-0723">Serine/threonine-protein kinase</keyword>
<organism evidence="16 17">
    <name type="scientific">Vitis vinifera</name>
    <name type="common">Grape</name>
    <dbReference type="NCBI Taxonomy" id="29760"/>
    <lineage>
        <taxon>Eukaryota</taxon>
        <taxon>Viridiplantae</taxon>
        <taxon>Streptophyta</taxon>
        <taxon>Embryophyta</taxon>
        <taxon>Tracheophyta</taxon>
        <taxon>Spermatophyta</taxon>
        <taxon>Magnoliopsida</taxon>
        <taxon>eudicotyledons</taxon>
        <taxon>Gunneridae</taxon>
        <taxon>Pentapetalae</taxon>
        <taxon>rosids</taxon>
        <taxon>Vitales</taxon>
        <taxon>Vitaceae</taxon>
        <taxon>Viteae</taxon>
        <taxon>Vitis</taxon>
    </lineage>
</organism>
<evidence type="ECO:0000256" key="5">
    <source>
        <dbReference type="ARBA" id="ARBA00022679"/>
    </source>
</evidence>
<keyword evidence="5" id="KW-0808">Transferase</keyword>
<dbReference type="InterPro" id="IPR011009">
    <property type="entry name" value="Kinase-like_dom_sf"/>
</dbReference>
<dbReference type="AlphaFoldDB" id="A0A438FA92"/>
<keyword evidence="11" id="KW-0472">Membrane</keyword>
<protein>
    <recommendedName>
        <fullName evidence="2">non-specific serine/threonine protein kinase</fullName>
        <ecNumber evidence="2">2.7.11.1</ecNumber>
    </recommendedName>
</protein>
<dbReference type="EC" id="2.7.11.1" evidence="2"/>
<evidence type="ECO:0000256" key="9">
    <source>
        <dbReference type="ARBA" id="ARBA00022840"/>
    </source>
</evidence>
<feature type="domain" description="Protein kinase" evidence="15">
    <location>
        <begin position="90"/>
        <end position="301"/>
    </location>
</feature>
<dbReference type="GO" id="GO:0005886">
    <property type="term" value="C:plasma membrane"/>
    <property type="evidence" value="ECO:0007669"/>
    <property type="project" value="UniProtKB-SubCell"/>
</dbReference>
<evidence type="ECO:0000256" key="11">
    <source>
        <dbReference type="ARBA" id="ARBA00023136"/>
    </source>
</evidence>
<evidence type="ECO:0000256" key="4">
    <source>
        <dbReference type="ARBA" id="ARBA00022527"/>
    </source>
</evidence>
<comment type="catalytic activity">
    <reaction evidence="12">
        <text>L-threonyl-[protein] + ATP = O-phospho-L-threonyl-[protein] + ADP + H(+)</text>
        <dbReference type="Rhea" id="RHEA:46608"/>
        <dbReference type="Rhea" id="RHEA-COMP:11060"/>
        <dbReference type="Rhea" id="RHEA-COMP:11605"/>
        <dbReference type="ChEBI" id="CHEBI:15378"/>
        <dbReference type="ChEBI" id="CHEBI:30013"/>
        <dbReference type="ChEBI" id="CHEBI:30616"/>
        <dbReference type="ChEBI" id="CHEBI:61977"/>
        <dbReference type="ChEBI" id="CHEBI:456216"/>
        <dbReference type="EC" id="2.7.11.1"/>
    </reaction>
</comment>
<keyword evidence="3" id="KW-1003">Cell membrane</keyword>
<comment type="caution">
    <text evidence="16">The sequence shown here is derived from an EMBL/GenBank/DDBJ whole genome shotgun (WGS) entry which is preliminary data.</text>
</comment>
<evidence type="ECO:0000256" key="8">
    <source>
        <dbReference type="ARBA" id="ARBA00022777"/>
    </source>
</evidence>
<keyword evidence="7" id="KW-0547">Nucleotide-binding</keyword>
<dbReference type="InterPro" id="IPR000719">
    <property type="entry name" value="Prot_kinase_dom"/>
</dbReference>
<reference evidence="16 17" key="1">
    <citation type="journal article" date="2018" name="PLoS Genet.">
        <title>Population sequencing reveals clonal diversity and ancestral inbreeding in the grapevine cultivar Chardonnay.</title>
        <authorList>
            <person name="Roach M.J."/>
            <person name="Johnson D.L."/>
            <person name="Bohlmann J."/>
            <person name="van Vuuren H.J."/>
            <person name="Jones S.J."/>
            <person name="Pretorius I.S."/>
            <person name="Schmidt S.A."/>
            <person name="Borneman A.R."/>
        </authorList>
    </citation>
    <scope>NUCLEOTIDE SEQUENCE [LARGE SCALE GENOMIC DNA]</scope>
    <source>
        <strain evidence="17">cv. Chardonnay</strain>
        <tissue evidence="16">Leaf</tissue>
    </source>
</reference>
<dbReference type="InterPro" id="IPR001245">
    <property type="entry name" value="Ser-Thr/Tyr_kinase_cat_dom"/>
</dbReference>
<accession>A0A438FA92</accession>